<name>A0A192D3Z4_9SPHN</name>
<keyword evidence="1" id="KW-0812">Transmembrane</keyword>
<evidence type="ECO:0000256" key="1">
    <source>
        <dbReference type="SAM" id="Phobius"/>
    </source>
</evidence>
<proteinExistence type="predicted"/>
<keyword evidence="1" id="KW-1133">Transmembrane helix</keyword>
<accession>A0A192D3Z4</accession>
<dbReference type="RefSeq" id="WP_068351307.1">
    <property type="nucleotide sequence ID" value="NZ_CP016033.1"/>
</dbReference>
<evidence type="ECO:0000313" key="3">
    <source>
        <dbReference type="Proteomes" id="UP000078263"/>
    </source>
</evidence>
<dbReference type="STRING" id="1112.A9D12_09845"/>
<feature type="transmembrane region" description="Helical" evidence="1">
    <location>
        <begin position="64"/>
        <end position="86"/>
    </location>
</feature>
<dbReference type="AlphaFoldDB" id="A0A192D3Z4"/>
<dbReference type="OrthoDB" id="7391283at2"/>
<evidence type="ECO:0000313" key="2">
    <source>
        <dbReference type="EMBL" id="ANK13198.1"/>
    </source>
</evidence>
<dbReference type="EMBL" id="CP016033">
    <property type="protein sequence ID" value="ANK13198.1"/>
    <property type="molecule type" value="Genomic_DNA"/>
</dbReference>
<feature type="transmembrane region" description="Helical" evidence="1">
    <location>
        <begin position="39"/>
        <end position="57"/>
    </location>
</feature>
<keyword evidence="1" id="KW-0472">Membrane</keyword>
<protein>
    <submittedName>
        <fullName evidence="2">Uncharacterized protein</fullName>
    </submittedName>
</protein>
<gene>
    <name evidence="2" type="ORF">A9D12_09845</name>
</gene>
<dbReference type="KEGG" id="pns:A9D12_09845"/>
<dbReference type="Proteomes" id="UP000078263">
    <property type="component" value="Chromosome"/>
</dbReference>
<feature type="transmembrane region" description="Helical" evidence="1">
    <location>
        <begin position="124"/>
        <end position="144"/>
    </location>
</feature>
<keyword evidence="3" id="KW-1185">Reference proteome</keyword>
<organism evidence="2 3">
    <name type="scientific">Erythrobacter neustonensis</name>
    <dbReference type="NCBI Taxonomy" id="1112"/>
    <lineage>
        <taxon>Bacteria</taxon>
        <taxon>Pseudomonadati</taxon>
        <taxon>Pseudomonadota</taxon>
        <taxon>Alphaproteobacteria</taxon>
        <taxon>Sphingomonadales</taxon>
        <taxon>Erythrobacteraceae</taxon>
        <taxon>Erythrobacter/Porphyrobacter group</taxon>
        <taxon>Erythrobacter</taxon>
    </lineage>
</organism>
<reference evidence="2 3" key="1">
    <citation type="submission" date="2016-05" db="EMBL/GenBank/DDBJ databases">
        <title>Compelete Genome Sequence of Bacteriochlorophyll-Synthesizing Bacterium Porphyrobacter neustonensis DSM 9434.</title>
        <authorList>
            <person name="Shi X.-L."/>
            <person name="Wu Y.-H."/>
            <person name="Cheng H."/>
            <person name="Xu L."/>
            <person name="Zhang X.-Q."/>
            <person name="Wang C.-S."/>
            <person name="Xu X.-W."/>
        </authorList>
    </citation>
    <scope>NUCLEOTIDE SEQUENCE [LARGE SCALE GENOMIC DNA]</scope>
    <source>
        <strain evidence="2 3">DSM 9434</strain>
    </source>
</reference>
<sequence>MSHIVNDHLARGDARIVAQPQVAAADRSHPVDRNFGLPTALYGATVAGYLGFLLVVGSAFANPVLAIPMAIFVLFIVAGFGVPALWTRLAGNTTEPQTLGEFRQRGIMTLTGRLTAGEATVQMLILPVLLVGWGLAVAVIAAVVA</sequence>